<protein>
    <submittedName>
        <fullName evidence="1">Uncharacterized protein</fullName>
    </submittedName>
</protein>
<dbReference type="KEGG" id="pbs:Plabr_4604"/>
<reference evidence="2" key="1">
    <citation type="submission" date="2011-02" db="EMBL/GenBank/DDBJ databases">
        <title>The complete genome of Planctomyces brasiliensis DSM 5305.</title>
        <authorList>
            <person name="Lucas S."/>
            <person name="Copeland A."/>
            <person name="Lapidus A."/>
            <person name="Bruce D."/>
            <person name="Goodwin L."/>
            <person name="Pitluck S."/>
            <person name="Kyrpides N."/>
            <person name="Mavromatis K."/>
            <person name="Pagani I."/>
            <person name="Ivanova N."/>
            <person name="Ovchinnikova G."/>
            <person name="Lu M."/>
            <person name="Detter J.C."/>
            <person name="Han C."/>
            <person name="Land M."/>
            <person name="Hauser L."/>
            <person name="Markowitz V."/>
            <person name="Cheng J.-F."/>
            <person name="Hugenholtz P."/>
            <person name="Woyke T."/>
            <person name="Wu D."/>
            <person name="Tindall B."/>
            <person name="Pomrenke H.G."/>
            <person name="Brambilla E."/>
            <person name="Klenk H.-P."/>
            <person name="Eisen J.A."/>
        </authorList>
    </citation>
    <scope>NUCLEOTIDE SEQUENCE [LARGE SCALE GENOMIC DNA]</scope>
    <source>
        <strain evidence="2">ATCC 49424 / DSM 5305 / JCM 21570 / NBRC 103401 / IFAM 1448</strain>
    </source>
</reference>
<name>F0SND2_RUBBR</name>
<dbReference type="HOGENOM" id="CLU_3358240_0_0_0"/>
<evidence type="ECO:0000313" key="2">
    <source>
        <dbReference type="Proteomes" id="UP000006860"/>
    </source>
</evidence>
<proteinExistence type="predicted"/>
<dbReference type="AlphaFoldDB" id="F0SND2"/>
<dbReference type="EMBL" id="CP002546">
    <property type="protein sequence ID" value="ADY62175.1"/>
    <property type="molecule type" value="Genomic_DNA"/>
</dbReference>
<dbReference type="Proteomes" id="UP000006860">
    <property type="component" value="Chromosome"/>
</dbReference>
<evidence type="ECO:0000313" key="1">
    <source>
        <dbReference type="EMBL" id="ADY62175.1"/>
    </source>
</evidence>
<gene>
    <name evidence="1" type="ordered locus">Plabr_4604</name>
</gene>
<accession>F0SND2</accession>
<keyword evidence="2" id="KW-1185">Reference proteome</keyword>
<organism evidence="1 2">
    <name type="scientific">Rubinisphaera brasiliensis (strain ATCC 49424 / DSM 5305 / JCM 21570 / IAM 15109 / NBRC 103401 / IFAM 1448)</name>
    <name type="common">Planctomyces brasiliensis</name>
    <dbReference type="NCBI Taxonomy" id="756272"/>
    <lineage>
        <taxon>Bacteria</taxon>
        <taxon>Pseudomonadati</taxon>
        <taxon>Planctomycetota</taxon>
        <taxon>Planctomycetia</taxon>
        <taxon>Planctomycetales</taxon>
        <taxon>Planctomycetaceae</taxon>
        <taxon>Rubinisphaera</taxon>
    </lineage>
</organism>
<sequence>MERKLQFVLTASIFHDGFLTPQETADEKSPKRIYSD</sequence>